<accession>A0AAW0FKH2</accession>
<dbReference type="Proteomes" id="UP001385951">
    <property type="component" value="Unassembled WGS sequence"/>
</dbReference>
<name>A0AAW0FKH2_9APHY</name>
<evidence type="ECO:0000313" key="4">
    <source>
        <dbReference type="Proteomes" id="UP001385951"/>
    </source>
</evidence>
<dbReference type="AlphaFoldDB" id="A0AAW0FKH2"/>
<evidence type="ECO:0000256" key="2">
    <source>
        <dbReference type="SAM" id="SignalP"/>
    </source>
</evidence>
<dbReference type="EMBL" id="JASBNA010000094">
    <property type="protein sequence ID" value="KAK7677140.1"/>
    <property type="molecule type" value="Genomic_DNA"/>
</dbReference>
<feature type="compositionally biased region" description="Polar residues" evidence="1">
    <location>
        <begin position="24"/>
        <end position="34"/>
    </location>
</feature>
<reference evidence="3 4" key="1">
    <citation type="submission" date="2022-09" db="EMBL/GenBank/DDBJ databases">
        <authorList>
            <person name="Palmer J.M."/>
        </authorList>
    </citation>
    <scope>NUCLEOTIDE SEQUENCE [LARGE SCALE GENOMIC DNA]</scope>
    <source>
        <strain evidence="3 4">DSM 7382</strain>
    </source>
</reference>
<sequence length="80" mass="8120">MHFAILSSLVTILSFVASISTAPVSMGSSLSGDSKTFEKKQNDGKIPSLLMPSEAGESQVGLQNVHTGTAALAGLGVFGP</sequence>
<protein>
    <submittedName>
        <fullName evidence="3">Uncharacterized protein</fullName>
    </submittedName>
</protein>
<proteinExistence type="predicted"/>
<feature type="signal peptide" evidence="2">
    <location>
        <begin position="1"/>
        <end position="21"/>
    </location>
</feature>
<organism evidence="3 4">
    <name type="scientific">Cerrena zonata</name>
    <dbReference type="NCBI Taxonomy" id="2478898"/>
    <lineage>
        <taxon>Eukaryota</taxon>
        <taxon>Fungi</taxon>
        <taxon>Dikarya</taxon>
        <taxon>Basidiomycota</taxon>
        <taxon>Agaricomycotina</taxon>
        <taxon>Agaricomycetes</taxon>
        <taxon>Polyporales</taxon>
        <taxon>Cerrenaceae</taxon>
        <taxon>Cerrena</taxon>
    </lineage>
</organism>
<feature type="chain" id="PRO_5043776915" evidence="2">
    <location>
        <begin position="22"/>
        <end position="80"/>
    </location>
</feature>
<keyword evidence="2" id="KW-0732">Signal</keyword>
<comment type="caution">
    <text evidence="3">The sequence shown here is derived from an EMBL/GenBank/DDBJ whole genome shotgun (WGS) entry which is preliminary data.</text>
</comment>
<feature type="region of interest" description="Disordered" evidence="1">
    <location>
        <begin position="24"/>
        <end position="43"/>
    </location>
</feature>
<keyword evidence="4" id="KW-1185">Reference proteome</keyword>
<evidence type="ECO:0000256" key="1">
    <source>
        <dbReference type="SAM" id="MobiDB-lite"/>
    </source>
</evidence>
<gene>
    <name evidence="3" type="ORF">QCA50_019849</name>
</gene>
<evidence type="ECO:0000313" key="3">
    <source>
        <dbReference type="EMBL" id="KAK7677140.1"/>
    </source>
</evidence>